<protein>
    <recommendedName>
        <fullName evidence="4">Divergent polysaccharide deacetylase family protein</fullName>
    </recommendedName>
</protein>
<name>A0A1F7R9W7_9BACT</name>
<dbReference type="Pfam" id="PF04748">
    <property type="entry name" value="Polysacc_deac_2"/>
    <property type="match status" value="1"/>
</dbReference>
<gene>
    <name evidence="2" type="ORF">A2042_10120</name>
</gene>
<dbReference type="Proteomes" id="UP000178526">
    <property type="component" value="Unassembled WGS sequence"/>
</dbReference>
<dbReference type="InterPro" id="IPR011330">
    <property type="entry name" value="Glyco_hydro/deAcase_b/a-brl"/>
</dbReference>
<evidence type="ECO:0000313" key="2">
    <source>
        <dbReference type="EMBL" id="OGL38365.1"/>
    </source>
</evidence>
<sequence>MNKLAKKSKKKGRSPYIGVIIFVLAAVAAGIIVLKYLESQKYEKELLKKSEEVNLKLESSLFKAGLSKKEIVSSSEELKSLKNGKVLLCKRVITLKKGVKIEDIAKAIRGLSELRGVDVEETRDERIIKKQGRKYVVKLSGFIIQEIVIYPYAGEEEIYKPLPPEISKKKPMVALIIDDLGGSLKQANVFLKIDGPIIFSILPNLAFSKKISRLANDSGKEVILHCPMEPEDYPKDDPGKGGIFSTMEEDEILKILDKDLESVPNAVGFNNHMGSKLTQDRGKMKIILGWAKRKKLFFIDSRTTAETKGAEVAMELDVKFGERLVFLDNIREVPEIEKELSRLLSLAKKNGKAIGIGHPYPETAVAIQMMLPEFEKEGVELVTASSVVE</sequence>
<dbReference type="GO" id="GO:0005975">
    <property type="term" value="P:carbohydrate metabolic process"/>
    <property type="evidence" value="ECO:0007669"/>
    <property type="project" value="InterPro"/>
</dbReference>
<dbReference type="PANTHER" id="PTHR30105">
    <property type="entry name" value="UNCHARACTERIZED YIBQ-RELATED"/>
    <property type="match status" value="1"/>
</dbReference>
<keyword evidence="1" id="KW-1133">Transmembrane helix</keyword>
<proteinExistence type="predicted"/>
<evidence type="ECO:0008006" key="4">
    <source>
        <dbReference type="Google" id="ProtNLM"/>
    </source>
</evidence>
<dbReference type="PANTHER" id="PTHR30105:SF2">
    <property type="entry name" value="DIVERGENT POLYSACCHARIDE DEACETYLASE SUPERFAMILY"/>
    <property type="match status" value="1"/>
</dbReference>
<dbReference type="AlphaFoldDB" id="A0A1F7R9W7"/>
<accession>A0A1F7R9W7</accession>
<evidence type="ECO:0000256" key="1">
    <source>
        <dbReference type="SAM" id="Phobius"/>
    </source>
</evidence>
<dbReference type="Gene3D" id="3.20.20.370">
    <property type="entry name" value="Glycoside hydrolase/deacetylase"/>
    <property type="match status" value="1"/>
</dbReference>
<keyword evidence="1" id="KW-0472">Membrane</keyword>
<comment type="caution">
    <text evidence="2">The sequence shown here is derived from an EMBL/GenBank/DDBJ whole genome shotgun (WGS) entry which is preliminary data.</text>
</comment>
<feature type="transmembrane region" description="Helical" evidence="1">
    <location>
        <begin position="16"/>
        <end position="37"/>
    </location>
</feature>
<evidence type="ECO:0000313" key="3">
    <source>
        <dbReference type="Proteomes" id="UP000178526"/>
    </source>
</evidence>
<keyword evidence="1" id="KW-0812">Transmembrane</keyword>
<dbReference type="EMBL" id="MGDB01000149">
    <property type="protein sequence ID" value="OGL38365.1"/>
    <property type="molecule type" value="Genomic_DNA"/>
</dbReference>
<dbReference type="CDD" id="cd10936">
    <property type="entry name" value="CE4_DAC2"/>
    <property type="match status" value="1"/>
</dbReference>
<reference evidence="2 3" key="1">
    <citation type="journal article" date="2016" name="Nat. Commun.">
        <title>Thousands of microbial genomes shed light on interconnected biogeochemical processes in an aquifer system.</title>
        <authorList>
            <person name="Anantharaman K."/>
            <person name="Brown C.T."/>
            <person name="Hug L.A."/>
            <person name="Sharon I."/>
            <person name="Castelle C.J."/>
            <person name="Probst A.J."/>
            <person name="Thomas B.C."/>
            <person name="Singh A."/>
            <person name="Wilkins M.J."/>
            <person name="Karaoz U."/>
            <person name="Brodie E.L."/>
            <person name="Williams K.H."/>
            <person name="Hubbard S.S."/>
            <person name="Banfield J.F."/>
        </authorList>
    </citation>
    <scope>NUCLEOTIDE SEQUENCE [LARGE SCALE GENOMIC DNA]</scope>
</reference>
<dbReference type="InterPro" id="IPR006837">
    <property type="entry name" value="Divergent_DAC"/>
</dbReference>
<organism evidence="2 3">
    <name type="scientific">Candidatus Schekmanbacteria bacterium GWA2_38_11</name>
    <dbReference type="NCBI Taxonomy" id="1817876"/>
    <lineage>
        <taxon>Bacteria</taxon>
        <taxon>Candidatus Schekmaniibacteriota</taxon>
    </lineage>
</organism>
<dbReference type="SUPFAM" id="SSF88713">
    <property type="entry name" value="Glycoside hydrolase/deacetylase"/>
    <property type="match status" value="1"/>
</dbReference>